<dbReference type="Pfam" id="PF03016">
    <property type="entry name" value="Exostosin_GT47"/>
    <property type="match status" value="1"/>
</dbReference>
<comment type="caution">
    <text evidence="2">The sequence shown here is derived from an EMBL/GenBank/DDBJ whole genome shotgun (WGS) entry which is preliminary data.</text>
</comment>
<protein>
    <submittedName>
        <fullName evidence="2">Exostosin domain-containing protein</fullName>
    </submittedName>
</protein>
<proteinExistence type="predicted"/>
<accession>A0A8S9ZVV4</accession>
<dbReference type="InterPro" id="IPR040911">
    <property type="entry name" value="Exostosin_GT47"/>
</dbReference>
<evidence type="ECO:0000259" key="1">
    <source>
        <dbReference type="Pfam" id="PF03016"/>
    </source>
</evidence>
<dbReference type="Proteomes" id="UP000605970">
    <property type="component" value="Unassembled WGS sequence"/>
</dbReference>
<organism evidence="2 3">
    <name type="scientific">Meloidogyne graminicola</name>
    <dbReference type="NCBI Taxonomy" id="189291"/>
    <lineage>
        <taxon>Eukaryota</taxon>
        <taxon>Metazoa</taxon>
        <taxon>Ecdysozoa</taxon>
        <taxon>Nematoda</taxon>
        <taxon>Chromadorea</taxon>
        <taxon>Rhabditida</taxon>
        <taxon>Tylenchina</taxon>
        <taxon>Tylenchomorpha</taxon>
        <taxon>Tylenchoidea</taxon>
        <taxon>Meloidogynidae</taxon>
        <taxon>Meloidogyninae</taxon>
        <taxon>Meloidogyne</taxon>
    </lineage>
</organism>
<sequence length="809" mass="94094">MVTPFGDEKNSRFQIVSENTYLFVHSYVLLNCHFSMLLLNCPRFPFQTQNSELDLGDLEFYLMGVEHSVIRERKNLPKDDEALIIKRTDFDLPEKYSEVELSDEVLKRISSHETENLDNFIVIEPEVILSTDEKIDQTQSKFDETATRVEQLFFTNQYQNACSDIEKSISNCLTLNSQCVLNCNYLFDKYKECIGQYKSKLIHEQFPQAILFITIKYSKDFIKNHNNYGDWSNCSISKCFDLRKCLLHPGRRLSIYVQPLLRFVDLDEDFLGCSLFPSSEFLHIREIILRSKYNEKYASNACLILPGLDFLSLLDCPVGNSVRLLEMAKSILPDGSNIILINFLINERSFKDHFPFPAIFLSAQHSRFSFRPAMDFSIPMPIPDISSLDSNINLQKFHFDLLIPFEFFDYLNDNNEIFKTFKIMNLSKFHTKFVKKCQVSDNFFNFKICDSFGTLLGDLDELIESSTFLLISDYVFFPQLLISLALRRGAIPVILSDTIVLPFYDTIDWSRFSFNFVLSLLPKLPYILQSQLPNHLLEMREIGFSIYSSHFSSINNILLSTISAIEGNIIPGRKFNKIEWNIVDKNLQHSFENINLKCKFIGKGENILLLISVNDDNLFKKKIKIIFDFLSFEVHNVALICQNLNNNCNLMEKIILNNLQQLKPQIFKFFSFEQMLTDISGLTFSKISVILSVNLSHNFWLNSSKTSTNLINNSIKFWSEKCNSLLFFPILINQQYFYYNNIQLLFSSAFSIINKNLFLHFSSTISTKTYFDCISTRLANEYNNRTTTVTFCQFSRVVHSIIIRFFSCL</sequence>
<keyword evidence="3" id="KW-1185">Reference proteome</keyword>
<name>A0A8S9ZVV4_9BILA</name>
<gene>
    <name evidence="2" type="ORF">Mgra_00003211</name>
</gene>
<dbReference type="AlphaFoldDB" id="A0A8S9ZVV4"/>
<evidence type="ECO:0000313" key="3">
    <source>
        <dbReference type="Proteomes" id="UP000605970"/>
    </source>
</evidence>
<dbReference type="OrthoDB" id="5954868at2759"/>
<dbReference type="EMBL" id="JABEBT010000021">
    <property type="protein sequence ID" value="KAF7637244.1"/>
    <property type="molecule type" value="Genomic_DNA"/>
</dbReference>
<evidence type="ECO:0000313" key="2">
    <source>
        <dbReference type="EMBL" id="KAF7637244.1"/>
    </source>
</evidence>
<feature type="domain" description="Exostosin GT47" evidence="1">
    <location>
        <begin position="429"/>
        <end position="530"/>
    </location>
</feature>
<reference evidence="2" key="1">
    <citation type="journal article" date="2020" name="Ecol. Evol.">
        <title>Genome structure and content of the rice root-knot nematode (Meloidogyne graminicola).</title>
        <authorList>
            <person name="Phan N.T."/>
            <person name="Danchin E.G.J."/>
            <person name="Klopp C."/>
            <person name="Perfus-Barbeoch L."/>
            <person name="Kozlowski D.K."/>
            <person name="Koutsovoulos G.D."/>
            <person name="Lopez-Roques C."/>
            <person name="Bouchez O."/>
            <person name="Zahm M."/>
            <person name="Besnard G."/>
            <person name="Bellafiore S."/>
        </authorList>
    </citation>
    <scope>NUCLEOTIDE SEQUENCE</scope>
    <source>
        <strain evidence="2">VN-18</strain>
    </source>
</reference>